<keyword evidence="2" id="KW-0378">Hydrolase</keyword>
<gene>
    <name evidence="2" type="ORF">HBF32_06635</name>
</gene>
<feature type="domain" description="AB hydrolase-1" evidence="1">
    <location>
        <begin position="53"/>
        <end position="315"/>
    </location>
</feature>
<dbReference type="AlphaFoldDB" id="A0A7X5QTL0"/>
<dbReference type="Proteomes" id="UP000518878">
    <property type="component" value="Unassembled WGS sequence"/>
</dbReference>
<dbReference type="PANTHER" id="PTHR43689:SF8">
    <property type="entry name" value="ALPHA_BETA-HYDROLASES SUPERFAMILY PROTEIN"/>
    <property type="match status" value="1"/>
</dbReference>
<sequence length="330" mass="35971">MTTWGLAQAASTKPPVIDNPVYAHPARLVDIGAGQRLNLYCLGSGSPTVVMDAGMGDSMISWALVQPVLAQGTRVCSFDRAGLGFSDAARRPGTPVNQSEDLHALLHAAKIKPPYVLVGHSLAGLNVRVFADKYRSEVVGMVIVDGSHEDQSSEGWALAKPGDKAKYEQGLKDLHACIAAARQGLVKGTKMFETCVGDTDDPRFSPAINKAQETYAVTERWQAAVASERENVFYASAEETRKTRTDFGDMPIIVLTHSPFPKRSDESQEERNLKTLSWEGLHLRVAAMSTRGINEIVPDAGHYIQYDKPQVVIDAVNQAVRIGRTQSTRR</sequence>
<name>A0A7X5QTL0_9GAMM</name>
<evidence type="ECO:0000313" key="3">
    <source>
        <dbReference type="Proteomes" id="UP000518878"/>
    </source>
</evidence>
<accession>A0A7X5QTL0</accession>
<evidence type="ECO:0000259" key="1">
    <source>
        <dbReference type="Pfam" id="PF12697"/>
    </source>
</evidence>
<dbReference type="GO" id="GO:0016787">
    <property type="term" value="F:hydrolase activity"/>
    <property type="evidence" value="ECO:0007669"/>
    <property type="project" value="UniProtKB-KW"/>
</dbReference>
<protein>
    <submittedName>
        <fullName evidence="2">Alpha/beta hydrolase</fullName>
    </submittedName>
</protein>
<reference evidence="2 3" key="1">
    <citation type="journal article" date="2006" name="Int. J. Syst. Evol. Microbiol.">
        <title>Dyella yeojuensis sp. nov., isolated from greenhouse soil in Korea.</title>
        <authorList>
            <person name="Kim B.Y."/>
            <person name="Weon H.Y."/>
            <person name="Lee K.H."/>
            <person name="Seok S.J."/>
            <person name="Kwon S.W."/>
            <person name="Go S.J."/>
            <person name="Stackebrandt E."/>
        </authorList>
    </citation>
    <scope>NUCLEOTIDE SEQUENCE [LARGE SCALE GENOMIC DNA]</scope>
    <source>
        <strain evidence="2 3">DSM 17673</strain>
    </source>
</reference>
<dbReference type="PANTHER" id="PTHR43689">
    <property type="entry name" value="HYDROLASE"/>
    <property type="match status" value="1"/>
</dbReference>
<dbReference type="EMBL" id="JAAQTL010000001">
    <property type="protein sequence ID" value="NID15144.1"/>
    <property type="molecule type" value="Genomic_DNA"/>
</dbReference>
<dbReference type="RefSeq" id="WP_166698914.1">
    <property type="nucleotide sequence ID" value="NZ_JAAQTL010000001.1"/>
</dbReference>
<proteinExistence type="predicted"/>
<dbReference type="Gene3D" id="3.40.50.1820">
    <property type="entry name" value="alpha/beta hydrolase"/>
    <property type="match status" value="1"/>
</dbReference>
<dbReference type="Pfam" id="PF12697">
    <property type="entry name" value="Abhydrolase_6"/>
    <property type="match status" value="1"/>
</dbReference>
<evidence type="ECO:0000313" key="2">
    <source>
        <dbReference type="EMBL" id="NID15144.1"/>
    </source>
</evidence>
<dbReference type="InterPro" id="IPR029058">
    <property type="entry name" value="AB_hydrolase_fold"/>
</dbReference>
<dbReference type="SUPFAM" id="SSF53474">
    <property type="entry name" value="alpha/beta-Hydrolases"/>
    <property type="match status" value="1"/>
</dbReference>
<keyword evidence="3" id="KW-1185">Reference proteome</keyword>
<dbReference type="InterPro" id="IPR000073">
    <property type="entry name" value="AB_hydrolase_1"/>
</dbReference>
<comment type="caution">
    <text evidence="2">The sequence shown here is derived from an EMBL/GenBank/DDBJ whole genome shotgun (WGS) entry which is preliminary data.</text>
</comment>
<organism evidence="2 3">
    <name type="scientific">Luteibacter yeojuensis</name>
    <dbReference type="NCBI Taxonomy" id="345309"/>
    <lineage>
        <taxon>Bacteria</taxon>
        <taxon>Pseudomonadati</taxon>
        <taxon>Pseudomonadota</taxon>
        <taxon>Gammaproteobacteria</taxon>
        <taxon>Lysobacterales</taxon>
        <taxon>Rhodanobacteraceae</taxon>
        <taxon>Luteibacter</taxon>
    </lineage>
</organism>